<name>A0AB34ISF2_PRYPA</name>
<sequence>MYKWLSCSEEQLSATGLHQLSCEHFVDPTDGVETWQVNFTSMKHVAAFCSFHSYFMGCRHGVGALRYNIGRASNTDCMVVGLPMTFKVIGNRSNGLVTTELAFATCWINGMFGTMTTPPQVRGMMRDPKHFNAVLAYAKEYLPSSHSLAAKGWKSLPPGVHTLPAHVAVPSGDSSDDE</sequence>
<proteinExistence type="predicted"/>
<comment type="caution">
    <text evidence="1">The sequence shown here is derived from an EMBL/GenBank/DDBJ whole genome shotgun (WGS) entry which is preliminary data.</text>
</comment>
<dbReference type="EMBL" id="JBGBPQ010000019">
    <property type="protein sequence ID" value="KAL1504997.1"/>
    <property type="molecule type" value="Genomic_DNA"/>
</dbReference>
<dbReference type="AlphaFoldDB" id="A0AB34ISF2"/>
<organism evidence="1 2">
    <name type="scientific">Prymnesium parvum</name>
    <name type="common">Toxic golden alga</name>
    <dbReference type="NCBI Taxonomy" id="97485"/>
    <lineage>
        <taxon>Eukaryota</taxon>
        <taxon>Haptista</taxon>
        <taxon>Haptophyta</taxon>
        <taxon>Prymnesiophyceae</taxon>
        <taxon>Prymnesiales</taxon>
        <taxon>Prymnesiaceae</taxon>
        <taxon>Prymnesium</taxon>
    </lineage>
</organism>
<accession>A0AB34ISF2</accession>
<dbReference type="Proteomes" id="UP001515480">
    <property type="component" value="Unassembled WGS sequence"/>
</dbReference>
<evidence type="ECO:0000313" key="1">
    <source>
        <dbReference type="EMBL" id="KAL1504997.1"/>
    </source>
</evidence>
<reference evidence="1 2" key="1">
    <citation type="journal article" date="2024" name="Science">
        <title>Giant polyketide synthase enzymes in the biosynthesis of giant marine polyether toxins.</title>
        <authorList>
            <person name="Fallon T.R."/>
            <person name="Shende V.V."/>
            <person name="Wierzbicki I.H."/>
            <person name="Pendleton A.L."/>
            <person name="Watervoot N.F."/>
            <person name="Auber R.P."/>
            <person name="Gonzalez D.J."/>
            <person name="Wisecaver J.H."/>
            <person name="Moore B.S."/>
        </authorList>
    </citation>
    <scope>NUCLEOTIDE SEQUENCE [LARGE SCALE GENOMIC DNA]</scope>
    <source>
        <strain evidence="1 2">12B1</strain>
    </source>
</reference>
<gene>
    <name evidence="1" type="ORF">AB1Y20_008761</name>
</gene>
<keyword evidence="2" id="KW-1185">Reference proteome</keyword>
<evidence type="ECO:0000313" key="2">
    <source>
        <dbReference type="Proteomes" id="UP001515480"/>
    </source>
</evidence>
<protein>
    <submittedName>
        <fullName evidence="1">Uncharacterized protein</fullName>
    </submittedName>
</protein>